<feature type="compositionally biased region" description="Polar residues" evidence="1">
    <location>
        <begin position="62"/>
        <end position="75"/>
    </location>
</feature>
<feature type="region of interest" description="Disordered" evidence="1">
    <location>
        <begin position="1"/>
        <end position="100"/>
    </location>
</feature>
<gene>
    <name evidence="4" type="ORF">FNF27_05191</name>
    <name evidence="2" type="ORF">FNF29_08294</name>
    <name evidence="3" type="ORF">FNF31_07101</name>
</gene>
<protein>
    <submittedName>
        <fullName evidence="3">Uncharacterized protein</fullName>
    </submittedName>
</protein>
<evidence type="ECO:0000313" key="5">
    <source>
        <dbReference type="Proteomes" id="UP000322899"/>
    </source>
</evidence>
<organism evidence="3 7">
    <name type="scientific">Cafeteria roenbergensis</name>
    <name type="common">Marine flagellate</name>
    <dbReference type="NCBI Taxonomy" id="33653"/>
    <lineage>
        <taxon>Eukaryota</taxon>
        <taxon>Sar</taxon>
        <taxon>Stramenopiles</taxon>
        <taxon>Bigyra</taxon>
        <taxon>Opalozoa</taxon>
        <taxon>Bicosoecida</taxon>
        <taxon>Cafeteriaceae</taxon>
        <taxon>Cafeteria</taxon>
    </lineage>
</organism>
<evidence type="ECO:0000313" key="2">
    <source>
        <dbReference type="EMBL" id="KAA0146026.1"/>
    </source>
</evidence>
<name>A0A5A8CAR5_CAFRO</name>
<dbReference type="EMBL" id="VLTO01000035">
    <property type="protein sequence ID" value="KAA0173265.1"/>
    <property type="molecule type" value="Genomic_DNA"/>
</dbReference>
<evidence type="ECO:0000313" key="7">
    <source>
        <dbReference type="Proteomes" id="UP000325113"/>
    </source>
</evidence>
<reference evidence="5 6" key="1">
    <citation type="submission" date="2019-07" db="EMBL/GenBank/DDBJ databases">
        <title>Genomes of Cafeteria roenbergensis.</title>
        <authorList>
            <person name="Fischer M.G."/>
            <person name="Hackl T."/>
            <person name="Roman M."/>
        </authorList>
    </citation>
    <scope>NUCLEOTIDE SEQUENCE [LARGE SCALE GENOMIC DNA]</scope>
    <source>
        <strain evidence="2 6">BVI</strain>
        <strain evidence="3 7">Cflag</strain>
        <strain evidence="4 5">E4-10P</strain>
    </source>
</reference>
<proteinExistence type="predicted"/>
<keyword evidence="6" id="KW-1185">Reference proteome</keyword>
<dbReference type="Proteomes" id="UP000325113">
    <property type="component" value="Unassembled WGS sequence"/>
</dbReference>
<evidence type="ECO:0000313" key="4">
    <source>
        <dbReference type="EMBL" id="KAA0173265.1"/>
    </source>
</evidence>
<sequence length="236" mass="24191">MAQWLGRRIDSHHAFQRRGDVTLPDADAAGSDESSSGGGWSGGSHSLSLHGTHRPCHGPAPSSEQVHPSSASAQQLGLPASPDVLPVLPDDGDDGALRPLGAAAHGDAWRRPAHGGPLPLAEASRVSHAASFLARYGTGLEWEPSIHHSRSVDGLAAAAGGVGSSLARLAPSRREDPAATPAAFTHRDQFDQAPGLGLIGDDTGTAQHQLGPHSAFDAGAYDSAILRDLVPAGLLE</sequence>
<comment type="caution">
    <text evidence="3">The sequence shown here is derived from an EMBL/GenBank/DDBJ whole genome shotgun (WGS) entry which is preliminary data.</text>
</comment>
<evidence type="ECO:0000256" key="1">
    <source>
        <dbReference type="SAM" id="MobiDB-lite"/>
    </source>
</evidence>
<evidence type="ECO:0000313" key="6">
    <source>
        <dbReference type="Proteomes" id="UP000323011"/>
    </source>
</evidence>
<evidence type="ECO:0000313" key="3">
    <source>
        <dbReference type="EMBL" id="KAA0150015.1"/>
    </source>
</evidence>
<feature type="compositionally biased region" description="Low complexity" evidence="1">
    <location>
        <begin position="78"/>
        <end position="89"/>
    </location>
</feature>
<dbReference type="Proteomes" id="UP000322899">
    <property type="component" value="Unassembled WGS sequence"/>
</dbReference>
<dbReference type="Proteomes" id="UP000323011">
    <property type="component" value="Unassembled WGS sequence"/>
</dbReference>
<dbReference type="EMBL" id="VLTM01000128">
    <property type="protein sequence ID" value="KAA0150015.1"/>
    <property type="molecule type" value="Genomic_DNA"/>
</dbReference>
<dbReference type="EMBL" id="VLTN01000105">
    <property type="protein sequence ID" value="KAA0146026.1"/>
    <property type="molecule type" value="Genomic_DNA"/>
</dbReference>
<feature type="compositionally biased region" description="Basic and acidic residues" evidence="1">
    <location>
        <begin position="7"/>
        <end position="20"/>
    </location>
</feature>
<accession>A0A5A8CAR5</accession>
<dbReference type="AlphaFoldDB" id="A0A5A8CAR5"/>